<dbReference type="Proteomes" id="UP000191686">
    <property type="component" value="Unassembled WGS sequence"/>
</dbReference>
<evidence type="ECO:0000313" key="2">
    <source>
        <dbReference type="EMBL" id="MCW3712073.1"/>
    </source>
</evidence>
<proteinExistence type="predicted"/>
<sequence length="86" mass="10271">MDDVTQEVLVKDLYALCERLYHAEKDNRILRYELKRAQAQRDLERKWSYFTWFCVFAGITAAFWVGTKSADAQCYQIKQQQKQGEK</sequence>
<evidence type="ECO:0008006" key="4">
    <source>
        <dbReference type="Google" id="ProtNLM"/>
    </source>
</evidence>
<accession>A0ABD4UCN9</accession>
<reference evidence="2 3" key="2">
    <citation type="journal article" date="2017" name="Front. Microbiol.">
        <title>Genomics Reveals a Unique Clone of Burkholderia cenocepacia Harboring an Actively Excising Novel Genomic Island.</title>
        <authorList>
            <person name="Patil P.P."/>
            <person name="Mali S."/>
            <person name="Midha S."/>
            <person name="Gautam V."/>
            <person name="Dash L."/>
            <person name="Kumar S."/>
            <person name="Shastri J."/>
            <person name="Singhal L."/>
            <person name="Patil P.B."/>
        </authorList>
    </citation>
    <scope>NUCLEOTIDE SEQUENCE [LARGE SCALE GENOMIC DNA]</scope>
    <source>
        <strain evidence="2 3">BC-19</strain>
    </source>
</reference>
<gene>
    <name evidence="2" type="ORF">UE95_012325</name>
</gene>
<protein>
    <recommendedName>
        <fullName evidence="4">Transmembrane protein</fullName>
    </recommendedName>
</protein>
<evidence type="ECO:0000313" key="3">
    <source>
        <dbReference type="Proteomes" id="UP000191686"/>
    </source>
</evidence>
<feature type="transmembrane region" description="Helical" evidence="1">
    <location>
        <begin position="47"/>
        <end position="66"/>
    </location>
</feature>
<dbReference type="AlphaFoldDB" id="A0ABD4UCN9"/>
<comment type="caution">
    <text evidence="2">The sequence shown here is derived from an EMBL/GenBank/DDBJ whole genome shotgun (WGS) entry which is preliminary data.</text>
</comment>
<dbReference type="RefSeq" id="WP_143262306.1">
    <property type="nucleotide sequence ID" value="NZ_JYMX02000008.1"/>
</dbReference>
<keyword evidence="1" id="KW-0812">Transmembrane</keyword>
<reference evidence="2 3" key="1">
    <citation type="journal article" date="2017" name="Front. Microbiol.">
        <title>Genomics reveals a unique clone of Burkholderia cenocepacia harbouring an actively excising novel genomic island.</title>
        <authorList>
            <person name="Patil P."/>
            <person name="Mali S."/>
            <person name="Midha S."/>
            <person name="Gautam V."/>
            <person name="Dash L."/>
            <person name="Kumar S."/>
            <person name="Shastri J."/>
            <person name="Singhal L."/>
            <person name="Patil P.B."/>
        </authorList>
    </citation>
    <scope>NUCLEOTIDE SEQUENCE [LARGE SCALE GENOMIC DNA]</scope>
    <source>
        <strain evidence="2 3">BC-19</strain>
    </source>
</reference>
<dbReference type="EMBL" id="JYMX02000008">
    <property type="protein sequence ID" value="MCW3712073.1"/>
    <property type="molecule type" value="Genomic_DNA"/>
</dbReference>
<keyword evidence="1" id="KW-0472">Membrane</keyword>
<keyword evidence="1" id="KW-1133">Transmembrane helix</keyword>
<organism evidence="2 3">
    <name type="scientific">Burkholderia cenocepacia</name>
    <dbReference type="NCBI Taxonomy" id="95486"/>
    <lineage>
        <taxon>Bacteria</taxon>
        <taxon>Pseudomonadati</taxon>
        <taxon>Pseudomonadota</taxon>
        <taxon>Betaproteobacteria</taxon>
        <taxon>Burkholderiales</taxon>
        <taxon>Burkholderiaceae</taxon>
        <taxon>Burkholderia</taxon>
        <taxon>Burkholderia cepacia complex</taxon>
    </lineage>
</organism>
<evidence type="ECO:0000256" key="1">
    <source>
        <dbReference type="SAM" id="Phobius"/>
    </source>
</evidence>
<name>A0ABD4UCN9_9BURK</name>